<organism evidence="1 2">
    <name type="scientific">Caerostris darwini</name>
    <dbReference type="NCBI Taxonomy" id="1538125"/>
    <lineage>
        <taxon>Eukaryota</taxon>
        <taxon>Metazoa</taxon>
        <taxon>Ecdysozoa</taxon>
        <taxon>Arthropoda</taxon>
        <taxon>Chelicerata</taxon>
        <taxon>Arachnida</taxon>
        <taxon>Araneae</taxon>
        <taxon>Araneomorphae</taxon>
        <taxon>Entelegynae</taxon>
        <taxon>Araneoidea</taxon>
        <taxon>Araneidae</taxon>
        <taxon>Caerostris</taxon>
    </lineage>
</organism>
<dbReference type="EMBL" id="BPLQ01003112">
    <property type="protein sequence ID" value="GIX98096.1"/>
    <property type="molecule type" value="Genomic_DNA"/>
</dbReference>
<evidence type="ECO:0000313" key="2">
    <source>
        <dbReference type="Proteomes" id="UP001054837"/>
    </source>
</evidence>
<comment type="caution">
    <text evidence="1">The sequence shown here is derived from an EMBL/GenBank/DDBJ whole genome shotgun (WGS) entry which is preliminary data.</text>
</comment>
<protein>
    <submittedName>
        <fullName evidence="1">Uncharacterized protein</fullName>
    </submittedName>
</protein>
<name>A0AAV4PQL2_9ARAC</name>
<evidence type="ECO:0000313" key="1">
    <source>
        <dbReference type="EMBL" id="GIX98096.1"/>
    </source>
</evidence>
<sequence>MSPHAERWKLVVCRTSDILERKGKGKSLIEVILSRMGRQENEVVMRFLTIDLTLTPHMLPTHAGTGRRHLYTKDLPEFCEL</sequence>
<proteinExistence type="predicted"/>
<reference evidence="1 2" key="1">
    <citation type="submission" date="2021-06" db="EMBL/GenBank/DDBJ databases">
        <title>Caerostris darwini draft genome.</title>
        <authorList>
            <person name="Kono N."/>
            <person name="Arakawa K."/>
        </authorList>
    </citation>
    <scope>NUCLEOTIDE SEQUENCE [LARGE SCALE GENOMIC DNA]</scope>
</reference>
<dbReference type="AlphaFoldDB" id="A0AAV4PQL2"/>
<gene>
    <name evidence="1" type="ORF">CDAR_530741</name>
</gene>
<dbReference type="Proteomes" id="UP001054837">
    <property type="component" value="Unassembled WGS sequence"/>
</dbReference>
<keyword evidence="2" id="KW-1185">Reference proteome</keyword>
<accession>A0AAV4PQL2</accession>